<accession>A0A399SVZ5</accession>
<proteinExistence type="predicted"/>
<evidence type="ECO:0000313" key="3">
    <source>
        <dbReference type="Proteomes" id="UP000265926"/>
    </source>
</evidence>
<keyword evidence="3" id="KW-1185">Reference proteome</keyword>
<evidence type="ECO:0008006" key="4">
    <source>
        <dbReference type="Google" id="ProtNLM"/>
    </source>
</evidence>
<organism evidence="2 3">
    <name type="scientific">Maribellus luteus</name>
    <dbReference type="NCBI Taxonomy" id="2305463"/>
    <lineage>
        <taxon>Bacteria</taxon>
        <taxon>Pseudomonadati</taxon>
        <taxon>Bacteroidota</taxon>
        <taxon>Bacteroidia</taxon>
        <taxon>Marinilabiliales</taxon>
        <taxon>Prolixibacteraceae</taxon>
        <taxon>Maribellus</taxon>
    </lineage>
</organism>
<dbReference type="OrthoDB" id="1078199at2"/>
<dbReference type="EMBL" id="QWGR01000005">
    <property type="protein sequence ID" value="RIJ48206.1"/>
    <property type="molecule type" value="Genomic_DNA"/>
</dbReference>
<feature type="chain" id="PRO_5017429857" description="Lipoprotein" evidence="1">
    <location>
        <begin position="24"/>
        <end position="152"/>
    </location>
</feature>
<dbReference type="AlphaFoldDB" id="A0A399SVZ5"/>
<evidence type="ECO:0000313" key="2">
    <source>
        <dbReference type="EMBL" id="RIJ48206.1"/>
    </source>
</evidence>
<protein>
    <recommendedName>
        <fullName evidence="4">Lipoprotein</fullName>
    </recommendedName>
</protein>
<reference evidence="2 3" key="1">
    <citation type="submission" date="2018-08" db="EMBL/GenBank/DDBJ databases">
        <title>Pallidiluteibacterium maritimus gen. nov., sp. nov., isolated from coastal sediment.</title>
        <authorList>
            <person name="Zhou L.Y."/>
        </authorList>
    </citation>
    <scope>NUCLEOTIDE SEQUENCE [LARGE SCALE GENOMIC DNA]</scope>
    <source>
        <strain evidence="2 3">XSD2</strain>
    </source>
</reference>
<name>A0A399SVZ5_9BACT</name>
<dbReference type="PROSITE" id="PS51257">
    <property type="entry name" value="PROKAR_LIPOPROTEIN"/>
    <property type="match status" value="1"/>
</dbReference>
<evidence type="ECO:0000256" key="1">
    <source>
        <dbReference type="SAM" id="SignalP"/>
    </source>
</evidence>
<sequence>MKLNILKLSSIILFLAFVGTACNKNDEDIYGEIAIKDFNYVGCKNESEKSAPIETLKCKAEGNYLFVKHENTLFNCCIDALVVEVSQDSSSVILTEKETGAYCDCICRYDLECKVGPLEYGEYVFVLKRDSRTHAEFKLYFSSTTDSLFIIK</sequence>
<dbReference type="RefSeq" id="WP_119437937.1">
    <property type="nucleotide sequence ID" value="NZ_QWGR01000005.1"/>
</dbReference>
<gene>
    <name evidence="2" type="ORF">D1614_10765</name>
</gene>
<keyword evidence="1" id="KW-0732">Signal</keyword>
<dbReference type="Proteomes" id="UP000265926">
    <property type="component" value="Unassembled WGS sequence"/>
</dbReference>
<comment type="caution">
    <text evidence="2">The sequence shown here is derived from an EMBL/GenBank/DDBJ whole genome shotgun (WGS) entry which is preliminary data.</text>
</comment>
<feature type="signal peptide" evidence="1">
    <location>
        <begin position="1"/>
        <end position="23"/>
    </location>
</feature>